<organism evidence="1 2">
    <name type="scientific">Paramecium primaurelia</name>
    <dbReference type="NCBI Taxonomy" id="5886"/>
    <lineage>
        <taxon>Eukaryota</taxon>
        <taxon>Sar</taxon>
        <taxon>Alveolata</taxon>
        <taxon>Ciliophora</taxon>
        <taxon>Intramacronucleata</taxon>
        <taxon>Oligohymenophorea</taxon>
        <taxon>Peniculida</taxon>
        <taxon>Parameciidae</taxon>
        <taxon>Paramecium</taxon>
    </lineage>
</organism>
<dbReference type="EMBL" id="CAJJDM010000085">
    <property type="protein sequence ID" value="CAD8088842.1"/>
    <property type="molecule type" value="Genomic_DNA"/>
</dbReference>
<name>A0A8S1N9Q7_PARPR</name>
<comment type="caution">
    <text evidence="1">The sequence shown here is derived from an EMBL/GenBank/DDBJ whole genome shotgun (WGS) entry which is preliminary data.</text>
</comment>
<evidence type="ECO:0000313" key="2">
    <source>
        <dbReference type="Proteomes" id="UP000688137"/>
    </source>
</evidence>
<dbReference type="AlphaFoldDB" id="A0A8S1N9Q7"/>
<dbReference type="OMA" id="IENCIRP"/>
<reference evidence="1" key="1">
    <citation type="submission" date="2021-01" db="EMBL/GenBank/DDBJ databases">
        <authorList>
            <consortium name="Genoscope - CEA"/>
            <person name="William W."/>
        </authorList>
    </citation>
    <scope>NUCLEOTIDE SEQUENCE</scope>
</reference>
<dbReference type="Proteomes" id="UP000688137">
    <property type="component" value="Unassembled WGS sequence"/>
</dbReference>
<protein>
    <submittedName>
        <fullName evidence="1">Uncharacterized protein</fullName>
    </submittedName>
</protein>
<sequence length="178" mass="21147">MQSLVENDDIYLEPIKKKPKIQEVIKTKQPESNQIIKKKPTAIPIKYVPDLRAQASLLESLKIIENIQPDTMQSSLKSDYTEWTHQDFMFQLSLQSNQIHPDCVERLNQYFRDFNQKCKIYPYMHYVDLKPDKDHIVNMHPPFQYQKDEFIENCIRPRVIPLVKPPPKPNIKIKIESK</sequence>
<keyword evidence="2" id="KW-1185">Reference proteome</keyword>
<accession>A0A8S1N9Q7</accession>
<gene>
    <name evidence="1" type="ORF">PPRIM_AZ9-3.1.T0820108</name>
</gene>
<proteinExistence type="predicted"/>
<evidence type="ECO:0000313" key="1">
    <source>
        <dbReference type="EMBL" id="CAD8088842.1"/>
    </source>
</evidence>